<evidence type="ECO:0000313" key="2">
    <source>
        <dbReference type="EMBL" id="AWP06737.1"/>
    </source>
</evidence>
<evidence type="ECO:0000313" key="3">
    <source>
        <dbReference type="Proteomes" id="UP000246464"/>
    </source>
</evidence>
<sequence length="365" mass="41298">MSQAFSDDWYRSSISGYSNQSSLHTPPRVRHDPNIPPWFTSSCVETSRLGAEVKNHSKSWDNILYPRHDKEQSVPRGQSYENLFNQARHGASADVASQPVILNLSSSPRRYAALSISENSLEKGSSTSWRNVKSGNWFVTPEITITDNDICAANSKRRDVHSVRWDTLDDEKPPSSRLLHQKQSSTTADITKDRKHNNFSLQQSLEQLDELLADLVVDYKPPTCRKSSEDLVDHLKQLITENDDKDRASSGLGNLGCLNTQLLSSKSSPDTIKDPDSGCDALQRSAEECSPDHSTDEDDTMVCANKKCNRIESMFNACLYYKSCHSCYTFYCSRNCRRDDWETHKETCLYGRVSSRERRSVSGFC</sequence>
<organism evidence="2 3">
    <name type="scientific">Scophthalmus maximus</name>
    <name type="common">Turbot</name>
    <name type="synonym">Psetta maxima</name>
    <dbReference type="NCBI Taxonomy" id="52904"/>
    <lineage>
        <taxon>Eukaryota</taxon>
        <taxon>Metazoa</taxon>
        <taxon>Chordata</taxon>
        <taxon>Craniata</taxon>
        <taxon>Vertebrata</taxon>
        <taxon>Euteleostomi</taxon>
        <taxon>Actinopterygii</taxon>
        <taxon>Neopterygii</taxon>
        <taxon>Teleostei</taxon>
        <taxon>Neoteleostei</taxon>
        <taxon>Acanthomorphata</taxon>
        <taxon>Carangaria</taxon>
        <taxon>Pleuronectiformes</taxon>
        <taxon>Pleuronectoidei</taxon>
        <taxon>Scophthalmidae</taxon>
        <taxon>Scophthalmus</taxon>
    </lineage>
</organism>
<dbReference type="PANTHER" id="PTHR21517:SF4">
    <property type="entry name" value="UN-NAMED HU7912"/>
    <property type="match status" value="1"/>
</dbReference>
<dbReference type="InterPro" id="IPR038825">
    <property type="entry name" value="Apical_junction"/>
</dbReference>
<dbReference type="GO" id="GO:0045216">
    <property type="term" value="P:cell-cell junction organization"/>
    <property type="evidence" value="ECO:0007669"/>
    <property type="project" value="InterPro"/>
</dbReference>
<evidence type="ECO:0008006" key="4">
    <source>
        <dbReference type="Google" id="ProtNLM"/>
    </source>
</evidence>
<name>A0A2U9BR99_SCOMX</name>
<evidence type="ECO:0000256" key="1">
    <source>
        <dbReference type="SAM" id="MobiDB-lite"/>
    </source>
</evidence>
<dbReference type="PANTHER" id="PTHR21517">
    <property type="entry name" value="APICAL JUNCTION COMPONENT 1 HOMOLOG"/>
    <property type="match status" value="1"/>
</dbReference>
<proteinExistence type="predicted"/>
<reference evidence="2 3" key="1">
    <citation type="submission" date="2017-12" db="EMBL/GenBank/DDBJ databases">
        <title>Integrating genomic resources of turbot (Scophthalmus maximus) in depth evaluation of genetic and physical mapping variation across individuals.</title>
        <authorList>
            <person name="Martinez P."/>
        </authorList>
    </citation>
    <scope>NUCLEOTIDE SEQUENCE [LARGE SCALE GENOMIC DNA]</scope>
</reference>
<gene>
    <name evidence="2" type="ORF">SMAX5B_010909</name>
</gene>
<accession>A0A2U9BR99</accession>
<dbReference type="SUPFAM" id="SSF144232">
    <property type="entry name" value="HIT/MYND zinc finger-like"/>
    <property type="match status" value="1"/>
</dbReference>
<dbReference type="AlphaFoldDB" id="A0A2U9BR99"/>
<dbReference type="GO" id="GO:0005886">
    <property type="term" value="C:plasma membrane"/>
    <property type="evidence" value="ECO:0007669"/>
    <property type="project" value="TreeGrafter"/>
</dbReference>
<protein>
    <recommendedName>
        <fullName evidence="4">MYND-type domain-containing protein</fullName>
    </recommendedName>
</protein>
<dbReference type="EMBL" id="CP026251">
    <property type="protein sequence ID" value="AWP06737.1"/>
    <property type="molecule type" value="Genomic_DNA"/>
</dbReference>
<keyword evidence="3" id="KW-1185">Reference proteome</keyword>
<feature type="region of interest" description="Disordered" evidence="1">
    <location>
        <begin position="167"/>
        <end position="194"/>
    </location>
</feature>
<dbReference type="Proteomes" id="UP000246464">
    <property type="component" value="Chromosome 9"/>
</dbReference>
<dbReference type="GO" id="GO:0043296">
    <property type="term" value="C:apical junction complex"/>
    <property type="evidence" value="ECO:0007669"/>
    <property type="project" value="TreeGrafter"/>
</dbReference>